<evidence type="ECO:0000313" key="2">
    <source>
        <dbReference type="Proteomes" id="UP000287352"/>
    </source>
</evidence>
<sequence length="281" mass="31895">MPRIQAPKGYYTATEVKQILNISDSMIRRHVEKGLITYTTPPNRKQGFYLKKDVDKLRNDLETFLNLEDEIETTVFTTATQADIPACVALNRELFTASVDTDDNTLIQKWTSWIRKNPEVVHVLKANNEVLGIATIIPFRPGSTKYEKVMHSDTSILLGDVDIEEEDIEEYRAGHKVQLYIAEIGIKPSLDKELRRRYGAKLISSFMNTIVDLGTRGVIIDSMTSVGATKSGIKLLQHFGFSEVLFPRTDTQMFSIDMKQSGAPIIQAYREALHNFNHEQN</sequence>
<name>A0A401ZY98_9CHLR</name>
<reference evidence="2" key="1">
    <citation type="submission" date="2018-12" db="EMBL/GenBank/DDBJ databases">
        <title>Tengunoibacter tsumagoiensis gen. nov., sp. nov., Dictyobacter kobayashii sp. nov., D. alpinus sp. nov., and D. joshuensis sp. nov. and description of Dictyobacteraceae fam. nov. within the order Ktedonobacterales isolated from Tengu-no-mugimeshi.</title>
        <authorList>
            <person name="Wang C.M."/>
            <person name="Zheng Y."/>
            <person name="Sakai Y."/>
            <person name="Toyoda A."/>
            <person name="Minakuchi Y."/>
            <person name="Abe K."/>
            <person name="Yokota A."/>
            <person name="Yabe S."/>
        </authorList>
    </citation>
    <scope>NUCLEOTIDE SEQUENCE [LARGE SCALE GENOMIC DNA]</scope>
    <source>
        <strain evidence="2">Uno3</strain>
    </source>
</reference>
<dbReference type="Proteomes" id="UP000287352">
    <property type="component" value="Unassembled WGS sequence"/>
</dbReference>
<dbReference type="AlphaFoldDB" id="A0A401ZY98"/>
<organism evidence="1 2">
    <name type="scientific">Tengunoibacter tsumagoiensis</name>
    <dbReference type="NCBI Taxonomy" id="2014871"/>
    <lineage>
        <taxon>Bacteria</taxon>
        <taxon>Bacillati</taxon>
        <taxon>Chloroflexota</taxon>
        <taxon>Ktedonobacteria</taxon>
        <taxon>Ktedonobacterales</taxon>
        <taxon>Dictyobacteraceae</taxon>
        <taxon>Tengunoibacter</taxon>
    </lineage>
</organism>
<protein>
    <submittedName>
        <fullName evidence="1">Uncharacterized protein</fullName>
    </submittedName>
</protein>
<dbReference type="EMBL" id="BIFR01000001">
    <property type="protein sequence ID" value="GCE11817.1"/>
    <property type="molecule type" value="Genomic_DNA"/>
</dbReference>
<evidence type="ECO:0000313" key="1">
    <source>
        <dbReference type="EMBL" id="GCE11817.1"/>
    </source>
</evidence>
<keyword evidence="2" id="KW-1185">Reference proteome</keyword>
<dbReference type="InterPro" id="IPR016181">
    <property type="entry name" value="Acyl_CoA_acyltransferase"/>
</dbReference>
<dbReference type="SUPFAM" id="SSF55729">
    <property type="entry name" value="Acyl-CoA N-acyltransferases (Nat)"/>
    <property type="match status" value="1"/>
</dbReference>
<dbReference type="Gene3D" id="3.40.630.30">
    <property type="match status" value="1"/>
</dbReference>
<proteinExistence type="predicted"/>
<gene>
    <name evidence="1" type="ORF">KTT_16760</name>
</gene>
<comment type="caution">
    <text evidence="1">The sequence shown here is derived from an EMBL/GenBank/DDBJ whole genome shotgun (WGS) entry which is preliminary data.</text>
</comment>
<accession>A0A401ZY98</accession>